<dbReference type="InterPro" id="IPR002545">
    <property type="entry name" value="CheW-lke_dom"/>
</dbReference>
<dbReference type="InterPro" id="IPR036061">
    <property type="entry name" value="CheW-like_dom_sf"/>
</dbReference>
<dbReference type="GO" id="GO:0005829">
    <property type="term" value="C:cytosol"/>
    <property type="evidence" value="ECO:0007669"/>
    <property type="project" value="TreeGrafter"/>
</dbReference>
<accession>A0A420W679</accession>
<sequence length="444" mass="50583">MKENILVVRIGKEFLAIKAKNIKSIIEVDQRDLKINSSLSSHTLGFVKHYKNIYPLISPSILFNKKNPSLDSLFDKNRVTVVIIQIDSKAYALPVTQVITIEEAKKVEIENSEVSVFALRNGFVEELNVKIFENLKVPFLNLKSEREKLEKSQQRKKSYYLEVTIEGKKFCIDARLVRKVVELDSISGVRLSDQKWISEVYSVGGEAIKAGNLKKLLEIEEKTKEKFLVILEKNKKTFALVVDKVEDIIEITEDKKTKSFKSNDILSDFINTNNDVIPLISSSFLEEILEKESTAVHKKEEHKKESSEEENTYLIVKIGNVRIGIELKNVKKLVRSENTRVTSYRNLGGIVQVGQEIFPILNIANELDEKIRLDLKRADYLIVEKDNRNIAIPISQVEGLTKTSTSQITGSNKRNIFSKAIVDENGEALSILNTDLLLRRAYES</sequence>
<dbReference type="InterPro" id="IPR039315">
    <property type="entry name" value="CheW"/>
</dbReference>
<dbReference type="GO" id="GO:0007165">
    <property type="term" value="P:signal transduction"/>
    <property type="evidence" value="ECO:0007669"/>
    <property type="project" value="InterPro"/>
</dbReference>
<dbReference type="Gene3D" id="2.30.30.40">
    <property type="entry name" value="SH3 Domains"/>
    <property type="match status" value="1"/>
</dbReference>
<feature type="domain" description="CheW-like" evidence="1">
    <location>
        <begin position="157"/>
        <end position="291"/>
    </location>
</feature>
<dbReference type="GO" id="GO:0006935">
    <property type="term" value="P:chemotaxis"/>
    <property type="evidence" value="ECO:0007669"/>
    <property type="project" value="InterPro"/>
</dbReference>
<feature type="domain" description="CheW-like" evidence="1">
    <location>
        <begin position="310"/>
        <end position="443"/>
    </location>
</feature>
<organism evidence="2 3">
    <name type="scientific">Thermovibrio guaymasensis</name>
    <dbReference type="NCBI Taxonomy" id="240167"/>
    <lineage>
        <taxon>Bacteria</taxon>
        <taxon>Pseudomonadati</taxon>
        <taxon>Aquificota</taxon>
        <taxon>Aquificia</taxon>
        <taxon>Desulfurobacteriales</taxon>
        <taxon>Desulfurobacteriaceae</taxon>
        <taxon>Thermovibrio</taxon>
    </lineage>
</organism>
<dbReference type="Proteomes" id="UP000280881">
    <property type="component" value="Unassembled WGS sequence"/>
</dbReference>
<dbReference type="PANTHER" id="PTHR22617:SF23">
    <property type="entry name" value="CHEMOTAXIS PROTEIN CHEW"/>
    <property type="match status" value="1"/>
</dbReference>
<evidence type="ECO:0000313" key="2">
    <source>
        <dbReference type="EMBL" id="RKQ60611.1"/>
    </source>
</evidence>
<dbReference type="SUPFAM" id="SSF50341">
    <property type="entry name" value="CheW-like"/>
    <property type="match status" value="3"/>
</dbReference>
<keyword evidence="3" id="KW-1185">Reference proteome</keyword>
<proteinExistence type="predicted"/>
<dbReference type="SMART" id="SM00260">
    <property type="entry name" value="CheW"/>
    <property type="match status" value="2"/>
</dbReference>
<feature type="domain" description="CheW-like" evidence="1">
    <location>
        <begin position="2"/>
        <end position="146"/>
    </location>
</feature>
<dbReference type="RefSeq" id="WP_121171512.1">
    <property type="nucleotide sequence ID" value="NZ_RBIE01000003.1"/>
</dbReference>
<evidence type="ECO:0000313" key="3">
    <source>
        <dbReference type="Proteomes" id="UP000280881"/>
    </source>
</evidence>
<gene>
    <name evidence="2" type="ORF">C7457_1433</name>
</gene>
<dbReference type="AlphaFoldDB" id="A0A420W679"/>
<dbReference type="PROSITE" id="PS50851">
    <property type="entry name" value="CHEW"/>
    <property type="match status" value="3"/>
</dbReference>
<reference evidence="2 3" key="1">
    <citation type="submission" date="2018-10" db="EMBL/GenBank/DDBJ databases">
        <title>Genomic Encyclopedia of Type Strains, Phase IV (KMG-IV): sequencing the most valuable type-strain genomes for metagenomic binning, comparative biology and taxonomic classification.</title>
        <authorList>
            <person name="Goeker M."/>
        </authorList>
    </citation>
    <scope>NUCLEOTIDE SEQUENCE [LARGE SCALE GENOMIC DNA]</scope>
    <source>
        <strain evidence="2 3">DSM 15521</strain>
    </source>
</reference>
<comment type="caution">
    <text evidence="2">The sequence shown here is derived from an EMBL/GenBank/DDBJ whole genome shotgun (WGS) entry which is preliminary data.</text>
</comment>
<protein>
    <submittedName>
        <fullName evidence="2">Chemotaxis signal transduction protein</fullName>
    </submittedName>
</protein>
<dbReference type="PANTHER" id="PTHR22617">
    <property type="entry name" value="CHEMOTAXIS SENSOR HISTIDINE KINASE-RELATED"/>
    <property type="match status" value="1"/>
</dbReference>
<dbReference type="Gene3D" id="2.40.50.180">
    <property type="entry name" value="CheA-289, Domain 4"/>
    <property type="match status" value="1"/>
</dbReference>
<dbReference type="Pfam" id="PF01584">
    <property type="entry name" value="CheW"/>
    <property type="match status" value="3"/>
</dbReference>
<name>A0A420W679_9BACT</name>
<evidence type="ECO:0000259" key="1">
    <source>
        <dbReference type="PROSITE" id="PS50851"/>
    </source>
</evidence>
<dbReference type="EMBL" id="RBIE01000003">
    <property type="protein sequence ID" value="RKQ60611.1"/>
    <property type="molecule type" value="Genomic_DNA"/>
</dbReference>